<gene>
    <name evidence="2" type="ORF">GF068_28890</name>
</gene>
<dbReference type="Proteomes" id="UP000440224">
    <property type="component" value="Unassembled WGS sequence"/>
</dbReference>
<accession>A0A6N7PYF6</accession>
<reference evidence="2 3" key="1">
    <citation type="submission" date="2019-10" db="EMBL/GenBank/DDBJ databases">
        <title>A soil myxobacterium in the family Polyangiaceae.</title>
        <authorList>
            <person name="Li Y."/>
            <person name="Wang J."/>
        </authorList>
    </citation>
    <scope>NUCLEOTIDE SEQUENCE [LARGE SCALE GENOMIC DNA]</scope>
    <source>
        <strain evidence="2 3">DSM 14734</strain>
    </source>
</reference>
<dbReference type="Pfam" id="PF13788">
    <property type="entry name" value="DUF4180"/>
    <property type="match status" value="1"/>
</dbReference>
<protein>
    <submittedName>
        <fullName evidence="2">DUF4180 domain-containing protein</fullName>
    </submittedName>
</protein>
<sequence length="122" mass="13099">MELVSVDVGEEKVVEGQPGQAFLASARDVDRVIEASFSSGAGSALLYAANLPAAFFDLSSGEAGEILHKLRLYRIRLAVVCPPGSVSYSSRFGEMMAEERRGAWFGAFETRDAALEWIGSPP</sequence>
<organism evidence="2 3">
    <name type="scientific">Polyangium spumosum</name>
    <dbReference type="NCBI Taxonomy" id="889282"/>
    <lineage>
        <taxon>Bacteria</taxon>
        <taxon>Pseudomonadati</taxon>
        <taxon>Myxococcota</taxon>
        <taxon>Polyangia</taxon>
        <taxon>Polyangiales</taxon>
        <taxon>Polyangiaceae</taxon>
        <taxon>Polyangium</taxon>
    </lineage>
</organism>
<dbReference type="OrthoDB" id="8595425at2"/>
<dbReference type="RefSeq" id="WP_153822717.1">
    <property type="nucleotide sequence ID" value="NZ_WJIE01000009.1"/>
</dbReference>
<dbReference type="AlphaFoldDB" id="A0A6N7PYF6"/>
<name>A0A6N7PYF6_9BACT</name>
<dbReference type="InterPro" id="IPR025438">
    <property type="entry name" value="DUF4180"/>
</dbReference>
<proteinExistence type="predicted"/>
<evidence type="ECO:0000313" key="2">
    <source>
        <dbReference type="EMBL" id="MRG95906.1"/>
    </source>
</evidence>
<comment type="caution">
    <text evidence="2">The sequence shown here is derived from an EMBL/GenBank/DDBJ whole genome shotgun (WGS) entry which is preliminary data.</text>
</comment>
<dbReference type="EMBL" id="WJIE01000009">
    <property type="protein sequence ID" value="MRG95906.1"/>
    <property type="molecule type" value="Genomic_DNA"/>
</dbReference>
<keyword evidence="3" id="KW-1185">Reference proteome</keyword>
<feature type="domain" description="DUF4180" evidence="1">
    <location>
        <begin position="11"/>
        <end position="118"/>
    </location>
</feature>
<evidence type="ECO:0000259" key="1">
    <source>
        <dbReference type="Pfam" id="PF13788"/>
    </source>
</evidence>
<evidence type="ECO:0000313" key="3">
    <source>
        <dbReference type="Proteomes" id="UP000440224"/>
    </source>
</evidence>